<dbReference type="NCBIfam" id="TIGR00252">
    <property type="entry name" value="YraN family protein"/>
    <property type="match status" value="1"/>
</dbReference>
<dbReference type="Pfam" id="PF02021">
    <property type="entry name" value="UPF0102"/>
    <property type="match status" value="1"/>
</dbReference>
<dbReference type="Gene3D" id="3.40.1350.10">
    <property type="match status" value="1"/>
</dbReference>
<dbReference type="SUPFAM" id="SSF52980">
    <property type="entry name" value="Restriction endonuclease-like"/>
    <property type="match status" value="1"/>
</dbReference>
<name>A0A6J5YC51_9ZZZZ</name>
<dbReference type="InterPro" id="IPR011856">
    <property type="entry name" value="tRNA_endonuc-like_dom_sf"/>
</dbReference>
<gene>
    <name evidence="1" type="ORF">UFOPK1392_01477</name>
    <name evidence="2" type="ORF">UFOPK3733_01545</name>
</gene>
<dbReference type="GO" id="GO:0003676">
    <property type="term" value="F:nucleic acid binding"/>
    <property type="evidence" value="ECO:0007669"/>
    <property type="project" value="InterPro"/>
</dbReference>
<dbReference type="HAMAP" id="MF_00048">
    <property type="entry name" value="UPF0102"/>
    <property type="match status" value="1"/>
</dbReference>
<dbReference type="NCBIfam" id="NF009150">
    <property type="entry name" value="PRK12497.1-3"/>
    <property type="match status" value="1"/>
</dbReference>
<dbReference type="InterPro" id="IPR003509">
    <property type="entry name" value="UPF0102_YraN-like"/>
</dbReference>
<dbReference type="EMBL" id="CAFBNC010000088">
    <property type="protein sequence ID" value="CAB4945347.1"/>
    <property type="molecule type" value="Genomic_DNA"/>
</dbReference>
<accession>A0A6J5YC51</accession>
<evidence type="ECO:0000313" key="2">
    <source>
        <dbReference type="EMBL" id="CAB4945347.1"/>
    </source>
</evidence>
<dbReference type="InterPro" id="IPR011335">
    <property type="entry name" value="Restrct_endonuc-II-like"/>
</dbReference>
<dbReference type="PANTHER" id="PTHR34039">
    <property type="entry name" value="UPF0102 PROTEIN YRAN"/>
    <property type="match status" value="1"/>
</dbReference>
<organism evidence="1">
    <name type="scientific">freshwater metagenome</name>
    <dbReference type="NCBI Taxonomy" id="449393"/>
    <lineage>
        <taxon>unclassified sequences</taxon>
        <taxon>metagenomes</taxon>
        <taxon>ecological metagenomes</taxon>
    </lineage>
</organism>
<dbReference type="AlphaFoldDB" id="A0A6J5YC51"/>
<evidence type="ECO:0000313" key="1">
    <source>
        <dbReference type="EMBL" id="CAB4323720.1"/>
    </source>
</evidence>
<sequence length="126" mass="13943">MRSWGSSERLACVTAGRRALGARGESLAARWYETNGYRVIDRNWRCRTGEIDIVAQTGVTIVFVEVKTRSSDAYGSPAAAVTPTKQRRLRSLAIEWLRANEVHGASLRFDVACVIGNQIEVLEAAF</sequence>
<proteinExistence type="inferred from homology"/>
<dbReference type="PANTHER" id="PTHR34039:SF1">
    <property type="entry name" value="UPF0102 PROTEIN YRAN"/>
    <property type="match status" value="1"/>
</dbReference>
<dbReference type="EMBL" id="CAEMXZ010000065">
    <property type="protein sequence ID" value="CAB4323720.1"/>
    <property type="molecule type" value="Genomic_DNA"/>
</dbReference>
<dbReference type="NCBIfam" id="NF009154">
    <property type="entry name" value="PRK12497.3-3"/>
    <property type="match status" value="1"/>
</dbReference>
<reference evidence="1" key="1">
    <citation type="submission" date="2020-05" db="EMBL/GenBank/DDBJ databases">
        <authorList>
            <person name="Chiriac C."/>
            <person name="Salcher M."/>
            <person name="Ghai R."/>
            <person name="Kavagutti S V."/>
        </authorList>
    </citation>
    <scope>NUCLEOTIDE SEQUENCE</scope>
</reference>
<protein>
    <submittedName>
        <fullName evidence="1">Unannotated protein</fullName>
    </submittedName>
</protein>
<dbReference type="CDD" id="cd20736">
    <property type="entry name" value="PoNe_Nuclease"/>
    <property type="match status" value="1"/>
</dbReference>